<evidence type="ECO:0000313" key="3">
    <source>
        <dbReference type="Ensembl" id="ENSNGAP00000009616.1"/>
    </source>
</evidence>
<dbReference type="SUPFAM" id="SSF57667">
    <property type="entry name" value="beta-beta-alpha zinc fingers"/>
    <property type="match status" value="1"/>
</dbReference>
<evidence type="ECO:0000259" key="2">
    <source>
        <dbReference type="Pfam" id="PF19088"/>
    </source>
</evidence>
<sequence length="174" mass="20365">MIQYCQYFPPTQENKKQRSRPRKPRRTRHEENEQDGELEGPVIDESVLSTKELLGLQQAEERLKRDCIDRLQRRPRNCPTAKYTCKLCDVLIESIPFAHKHIKEKRHKKNIKEKQEEELLTALPPPAPSQISAIGEAIDRVVQEFGLHSENLDQRLEIKHTMENVFQHKLPGIS</sequence>
<dbReference type="InterPro" id="IPR045100">
    <property type="entry name" value="TUT4/7_NTP_transf"/>
</dbReference>
<proteinExistence type="predicted"/>
<evidence type="ECO:0000256" key="1">
    <source>
        <dbReference type="SAM" id="MobiDB-lite"/>
    </source>
</evidence>
<feature type="region of interest" description="Disordered" evidence="1">
    <location>
        <begin position="1"/>
        <end position="41"/>
    </location>
</feature>
<protein>
    <recommendedName>
        <fullName evidence="2">Terminal uridylyltransferase 4/7 nucleotidyltransferase domain-containing protein</fullName>
    </recommendedName>
</protein>
<evidence type="ECO:0000313" key="4">
    <source>
        <dbReference type="Proteomes" id="UP000694381"/>
    </source>
</evidence>
<keyword evidence="4" id="KW-1185">Reference proteome</keyword>
<dbReference type="AlphaFoldDB" id="A0A8C6QWX2"/>
<feature type="compositionally biased region" description="Basic residues" evidence="1">
    <location>
        <begin position="17"/>
        <end position="27"/>
    </location>
</feature>
<name>A0A8C6QWX2_NANGA</name>
<dbReference type="GeneTree" id="ENSGT00940000156859"/>
<reference evidence="3" key="2">
    <citation type="submission" date="2025-09" db="UniProtKB">
        <authorList>
            <consortium name="Ensembl"/>
        </authorList>
    </citation>
    <scope>IDENTIFICATION</scope>
</reference>
<dbReference type="InterPro" id="IPR036236">
    <property type="entry name" value="Znf_C2H2_sf"/>
</dbReference>
<dbReference type="GO" id="GO:0016779">
    <property type="term" value="F:nucleotidyltransferase activity"/>
    <property type="evidence" value="ECO:0007669"/>
    <property type="project" value="InterPro"/>
</dbReference>
<dbReference type="Pfam" id="PF19088">
    <property type="entry name" value="TUTase"/>
    <property type="match status" value="1"/>
</dbReference>
<dbReference type="Ensembl" id="ENSNGAT00000015131.1">
    <property type="protein sequence ID" value="ENSNGAP00000009616.1"/>
    <property type="gene ID" value="ENSNGAG00000012268.1"/>
</dbReference>
<reference evidence="3" key="1">
    <citation type="submission" date="2025-08" db="UniProtKB">
        <authorList>
            <consortium name="Ensembl"/>
        </authorList>
    </citation>
    <scope>IDENTIFICATION</scope>
</reference>
<organism evidence="3 4">
    <name type="scientific">Nannospalax galili</name>
    <name type="common">Northern Israeli blind subterranean mole rat</name>
    <name type="synonym">Spalax galili</name>
    <dbReference type="NCBI Taxonomy" id="1026970"/>
    <lineage>
        <taxon>Eukaryota</taxon>
        <taxon>Metazoa</taxon>
        <taxon>Chordata</taxon>
        <taxon>Craniata</taxon>
        <taxon>Vertebrata</taxon>
        <taxon>Euteleostomi</taxon>
        <taxon>Mammalia</taxon>
        <taxon>Eutheria</taxon>
        <taxon>Euarchontoglires</taxon>
        <taxon>Glires</taxon>
        <taxon>Rodentia</taxon>
        <taxon>Myomorpha</taxon>
        <taxon>Muroidea</taxon>
        <taxon>Spalacidae</taxon>
        <taxon>Spalacinae</taxon>
        <taxon>Nannospalax</taxon>
    </lineage>
</organism>
<dbReference type="OMA" id="SIPHAFK"/>
<dbReference type="Proteomes" id="UP000694381">
    <property type="component" value="Unassembled WGS sequence"/>
</dbReference>
<feature type="domain" description="Terminal uridylyltransferase 4/7 nucleotidyltransferase" evidence="2">
    <location>
        <begin position="113"/>
        <end position="173"/>
    </location>
</feature>
<accession>A0A8C6QWX2</accession>